<protein>
    <recommendedName>
        <fullName evidence="4">DKNYY domain-containing protein</fullName>
    </recommendedName>
</protein>
<accession>A0ABW5M2H5</accession>
<evidence type="ECO:0000313" key="3">
    <source>
        <dbReference type="Proteomes" id="UP001597469"/>
    </source>
</evidence>
<comment type="caution">
    <text evidence="2">The sequence shown here is derived from an EMBL/GenBank/DDBJ whole genome shotgun (WGS) entry which is preliminary data.</text>
</comment>
<feature type="chain" id="PRO_5045498110" description="DKNYY domain-containing protein" evidence="1">
    <location>
        <begin position="19"/>
        <end position="198"/>
    </location>
</feature>
<dbReference type="RefSeq" id="WP_381521695.1">
    <property type="nucleotide sequence ID" value="NZ_JBHULN010000004.1"/>
</dbReference>
<gene>
    <name evidence="2" type="ORF">ACFSUS_08925</name>
</gene>
<sequence length="198" mass="22244">MKTVVLAAMISLPIVSQAQQATDFVPFPDNGVYLSANDFTHHVLTDGFDNQPGYSLREEMFKPVVKVTQPNGEAVEIPDAKLWGERKQGADYRFFQGDLYRVEHADRIYIYSKPADMSIAGGGNSNSSTLYYFSRKANSPIHLITADNLEDIYYDQPDKTESFENLDELGKDPARQAAKLVRLFYIDDTPSQAAYKAD</sequence>
<name>A0ABW5M2H5_9BACT</name>
<proteinExistence type="predicted"/>
<evidence type="ECO:0000313" key="2">
    <source>
        <dbReference type="EMBL" id="MFD2570752.1"/>
    </source>
</evidence>
<dbReference type="EMBL" id="JBHULN010000004">
    <property type="protein sequence ID" value="MFD2570752.1"/>
    <property type="molecule type" value="Genomic_DNA"/>
</dbReference>
<evidence type="ECO:0008006" key="4">
    <source>
        <dbReference type="Google" id="ProtNLM"/>
    </source>
</evidence>
<dbReference type="Proteomes" id="UP001597469">
    <property type="component" value="Unassembled WGS sequence"/>
</dbReference>
<evidence type="ECO:0000256" key="1">
    <source>
        <dbReference type="SAM" id="SignalP"/>
    </source>
</evidence>
<organism evidence="2 3">
    <name type="scientific">Spirosoma soli</name>
    <dbReference type="NCBI Taxonomy" id="1770529"/>
    <lineage>
        <taxon>Bacteria</taxon>
        <taxon>Pseudomonadati</taxon>
        <taxon>Bacteroidota</taxon>
        <taxon>Cytophagia</taxon>
        <taxon>Cytophagales</taxon>
        <taxon>Cytophagaceae</taxon>
        <taxon>Spirosoma</taxon>
    </lineage>
</organism>
<keyword evidence="1" id="KW-0732">Signal</keyword>
<reference evidence="3" key="1">
    <citation type="journal article" date="2019" name="Int. J. Syst. Evol. Microbiol.">
        <title>The Global Catalogue of Microorganisms (GCM) 10K type strain sequencing project: providing services to taxonomists for standard genome sequencing and annotation.</title>
        <authorList>
            <consortium name="The Broad Institute Genomics Platform"/>
            <consortium name="The Broad Institute Genome Sequencing Center for Infectious Disease"/>
            <person name="Wu L."/>
            <person name="Ma J."/>
        </authorList>
    </citation>
    <scope>NUCLEOTIDE SEQUENCE [LARGE SCALE GENOMIC DNA]</scope>
    <source>
        <strain evidence="3">KCTC 42805</strain>
    </source>
</reference>
<feature type="signal peptide" evidence="1">
    <location>
        <begin position="1"/>
        <end position="18"/>
    </location>
</feature>
<keyword evidence="3" id="KW-1185">Reference proteome</keyword>